<evidence type="ECO:0000256" key="1">
    <source>
        <dbReference type="ARBA" id="ARBA00022723"/>
    </source>
</evidence>
<dbReference type="SMART" id="SM00066">
    <property type="entry name" value="GAL4"/>
    <property type="match status" value="1"/>
</dbReference>
<evidence type="ECO:0000256" key="8">
    <source>
        <dbReference type="SAM" id="Phobius"/>
    </source>
</evidence>
<dbReference type="PROSITE" id="PS50048">
    <property type="entry name" value="ZN2_CY6_FUNGAL_2"/>
    <property type="match status" value="1"/>
</dbReference>
<dbReference type="InterPro" id="IPR052360">
    <property type="entry name" value="Transcr_Regulatory_Proteins"/>
</dbReference>
<evidence type="ECO:0000256" key="6">
    <source>
        <dbReference type="ARBA" id="ARBA00023242"/>
    </source>
</evidence>
<evidence type="ECO:0000313" key="10">
    <source>
        <dbReference type="EMBL" id="KAB8606239.1"/>
    </source>
</evidence>
<feature type="region of interest" description="Disordered" evidence="7">
    <location>
        <begin position="247"/>
        <end position="289"/>
    </location>
</feature>
<dbReference type="PROSITE" id="PS00463">
    <property type="entry name" value="ZN2_CY6_FUNGAL_1"/>
    <property type="match status" value="1"/>
</dbReference>
<protein>
    <recommendedName>
        <fullName evidence="9">Zn(2)-C6 fungal-type domain-containing protein</fullName>
    </recommendedName>
</protein>
<evidence type="ECO:0000256" key="5">
    <source>
        <dbReference type="ARBA" id="ARBA00023163"/>
    </source>
</evidence>
<dbReference type="GO" id="GO:0000981">
    <property type="term" value="F:DNA-binding transcription factor activity, RNA polymerase II-specific"/>
    <property type="evidence" value="ECO:0007669"/>
    <property type="project" value="InterPro"/>
</dbReference>
<gene>
    <name evidence="10" type="ORF">FH972_025869</name>
</gene>
<dbReference type="EMBL" id="VIBQ01000072">
    <property type="protein sequence ID" value="KAB8606239.1"/>
    <property type="molecule type" value="Genomic_DNA"/>
</dbReference>
<feature type="region of interest" description="Disordered" evidence="7">
    <location>
        <begin position="1296"/>
        <end position="1321"/>
    </location>
</feature>
<dbReference type="InterPro" id="IPR021858">
    <property type="entry name" value="Fun_TF"/>
</dbReference>
<feature type="domain" description="Zn(2)-C6 fungal-type" evidence="9">
    <location>
        <begin position="202"/>
        <end position="230"/>
    </location>
</feature>
<dbReference type="PANTHER" id="PTHR36206:SF13">
    <property type="entry name" value="TRANSCRIPTIONAL REGULATORY PROTEIN MOC3"/>
    <property type="match status" value="1"/>
</dbReference>
<dbReference type="GO" id="GO:0008270">
    <property type="term" value="F:zinc ion binding"/>
    <property type="evidence" value="ECO:0007669"/>
    <property type="project" value="InterPro"/>
</dbReference>
<dbReference type="Proteomes" id="UP000327013">
    <property type="component" value="Unassembled WGS sequence"/>
</dbReference>
<evidence type="ECO:0000256" key="4">
    <source>
        <dbReference type="ARBA" id="ARBA00023125"/>
    </source>
</evidence>
<feature type="compositionally biased region" description="Basic and acidic residues" evidence="7">
    <location>
        <begin position="1420"/>
        <end position="1432"/>
    </location>
</feature>
<evidence type="ECO:0000256" key="7">
    <source>
        <dbReference type="SAM" id="MobiDB-lite"/>
    </source>
</evidence>
<dbReference type="CDD" id="cd00067">
    <property type="entry name" value="GAL4"/>
    <property type="match status" value="1"/>
</dbReference>
<dbReference type="Pfam" id="PF00172">
    <property type="entry name" value="Zn_clus"/>
    <property type="match status" value="1"/>
</dbReference>
<accession>A0A5N6L2N8</accession>
<dbReference type="Gene3D" id="4.10.240.10">
    <property type="entry name" value="Zn(2)-C6 fungal-type DNA-binding domain"/>
    <property type="match status" value="1"/>
</dbReference>
<dbReference type="InterPro" id="IPR036864">
    <property type="entry name" value="Zn2-C6_fun-type_DNA-bd_sf"/>
</dbReference>
<dbReference type="Pfam" id="PF11951">
    <property type="entry name" value="Fungal_trans_2"/>
    <property type="match status" value="1"/>
</dbReference>
<keyword evidence="8" id="KW-0812">Transmembrane</keyword>
<dbReference type="OrthoDB" id="2593732at2759"/>
<keyword evidence="1" id="KW-0479">Metal-binding</keyword>
<keyword evidence="8" id="KW-0472">Membrane</keyword>
<comment type="caution">
    <text evidence="10">The sequence shown here is derived from an EMBL/GenBank/DDBJ whole genome shotgun (WGS) entry which is preliminary data.</text>
</comment>
<keyword evidence="11" id="KW-1185">Reference proteome</keyword>
<keyword evidence="4" id="KW-0238">DNA-binding</keyword>
<proteinExistence type="predicted"/>
<name>A0A5N6L2N8_9ROSI</name>
<keyword evidence="6" id="KW-0539">Nucleus</keyword>
<evidence type="ECO:0000259" key="9">
    <source>
        <dbReference type="PROSITE" id="PS50048"/>
    </source>
</evidence>
<keyword evidence="3" id="KW-0805">Transcription regulation</keyword>
<sequence>MGLKRTSPGFWRHWGGESLWGACKGDTQVGVHQCGDRGLIRHSGCSSNHGPGSYLDRRVRIACRCCVCKDEKREACSKYTNQRRHDRIEGRLPAWSSTTEFEVLLLAEAGIAEPHRDHIYVCPPRKTGILAKKLCATLSASANVIAPGRNLDKTWRVRGVKSRCPVDVYPHPTDRHENRLLDESASTLHPPAMVAEDEASRACQTCRIRHVKCDRTRPECRQCLHAGRGCDGYAVQHKPKKRQFTFKVAQWSPRPRSPKSHPPSPKPKRLSLSSASSSSSPPPPSRRKDAIVAVTSSKPLEFAPFSCLSSTPMSFFVDGEPFTMKALEYFWLRTVPSMSGPFHDDNWVQPLVRFSTTLRPVFHACAAVSMFHRLSHAALRAPDDPDETTLRDQALRHYVAGLRETQVIVHTGAMSRFPMKVLCILFTLAESLQGHRASARSHFTSSLALQNVVVAGDLRSVPTKEERSLDAALFHIGIAQTTYGRPRGAPFPSITLPPETARQAEGDCILSARDSLFTIVASILALVREQYFLRLGLFPETAPFCTTPQEARDRLANWLSTNDTLLRDPKYTSPAGHFASNILLAHYHTSSLFLETMNTSTQTVFDDHTPRFNAILAQLTPLLSGTPPASNPISLTDTGTIALLFLTATKCRHPRVRRHAVSLMHHAPEREGMWDRTQAAIVASAVIRQEERLLDLAGQRVLEKTWSSMMVNARRVRDVDIVDLQGAGIKAVLRGTDGTVVREVVVARRPLPQRDQLLGARGMYGDAAVKVGLCGAHLDGDAKALQHLAAALAHDVQPDDLLLLARAHQLVRAGALVLGLHHRIVHRGEAGGVDLDIVLAEFLLGLRLREADGADLGVREHDGRDVVIDEVRVLRAAEDAVRELATRGDGDGGELVALVADVTEREDAGHVGLLVVVDGDVAALVLLDAGLVEAQVLNLGRAADGPQQGVDVEGAGAAVVLVVDALLAVAEVLDLLLRGLLVQVDAAALVLGCDLFLDHGVEGAQEGVVANEEVGLGAESVEHARHLDGDVACADEGGLLGLRLELKEAIGRDAKICTRNVGGDVGVSAHSDQDVLGLDGLLAAVVERDGDGVGIEKGGTAVDVFDLVLVQVALVDAVQSANISVTLLDEFRPVKGRGLLDREAVSLCGVDCLPDRSGIPGDLLRHTANVDASATQAVGFNGNGLRTIAGGTPSRCQSAGATADDQIVALLRDGCHDWRGAHEWGLRRTGWRYLRDDKGEGGGANCMHTRFTHGSVEVHDDVIPSCWSSQDCIKAASTSHAVSHHSRVFETLTNTMGGRVSVPRGPGGLVEAPNSTPRRPVRNTRQYALPLAAITLGTIIFVYTRTTVAAAKENARRAREADGGKINWRNENARRHGALKKAEDRTLWGQLTGREADGQTEIDQARAAAKEVEVTNPIEEGIRKARDGRKSE</sequence>
<evidence type="ECO:0000256" key="3">
    <source>
        <dbReference type="ARBA" id="ARBA00023015"/>
    </source>
</evidence>
<evidence type="ECO:0000256" key="2">
    <source>
        <dbReference type="ARBA" id="ARBA00022833"/>
    </source>
</evidence>
<reference evidence="10 11" key="1">
    <citation type="submission" date="2019-06" db="EMBL/GenBank/DDBJ databases">
        <title>A chromosomal-level reference genome of Carpinus fangiana (Coryloideae, Betulaceae).</title>
        <authorList>
            <person name="Yang X."/>
            <person name="Wang Z."/>
            <person name="Zhang L."/>
            <person name="Hao G."/>
            <person name="Liu J."/>
            <person name="Yang Y."/>
        </authorList>
    </citation>
    <scope>NUCLEOTIDE SEQUENCE [LARGE SCALE GENOMIC DNA]</scope>
    <source>
        <strain evidence="10">Cfa_2016G</strain>
        <tissue evidence="10">Leaf</tissue>
    </source>
</reference>
<keyword evidence="2" id="KW-0862">Zinc</keyword>
<keyword evidence="5" id="KW-0804">Transcription</keyword>
<dbReference type="SUPFAM" id="SSF57701">
    <property type="entry name" value="Zn2/Cys6 DNA-binding domain"/>
    <property type="match status" value="1"/>
</dbReference>
<keyword evidence="8" id="KW-1133">Transmembrane helix</keyword>
<dbReference type="InterPro" id="IPR001138">
    <property type="entry name" value="Zn2Cys6_DnaBD"/>
</dbReference>
<feature type="region of interest" description="Disordered" evidence="7">
    <location>
        <begin position="1407"/>
        <end position="1432"/>
    </location>
</feature>
<evidence type="ECO:0000313" key="11">
    <source>
        <dbReference type="Proteomes" id="UP000327013"/>
    </source>
</evidence>
<dbReference type="PANTHER" id="PTHR36206">
    <property type="entry name" value="ASPERCRYPTIN BIOSYNTHESIS CLUSTER-SPECIFIC TRANSCRIPTION REGULATOR ATNN-RELATED"/>
    <property type="match status" value="1"/>
</dbReference>
<feature type="compositionally biased region" description="Low complexity" evidence="7">
    <location>
        <begin position="270"/>
        <end position="279"/>
    </location>
</feature>
<organism evidence="10 11">
    <name type="scientific">Carpinus fangiana</name>
    <dbReference type="NCBI Taxonomy" id="176857"/>
    <lineage>
        <taxon>Eukaryota</taxon>
        <taxon>Viridiplantae</taxon>
        <taxon>Streptophyta</taxon>
        <taxon>Embryophyta</taxon>
        <taxon>Tracheophyta</taxon>
        <taxon>Spermatophyta</taxon>
        <taxon>Magnoliopsida</taxon>
        <taxon>eudicotyledons</taxon>
        <taxon>Gunneridae</taxon>
        <taxon>Pentapetalae</taxon>
        <taxon>rosids</taxon>
        <taxon>fabids</taxon>
        <taxon>Fagales</taxon>
        <taxon>Betulaceae</taxon>
        <taxon>Carpinus</taxon>
    </lineage>
</organism>
<feature type="transmembrane region" description="Helical" evidence="8">
    <location>
        <begin position="1327"/>
        <end position="1344"/>
    </location>
</feature>
<dbReference type="GO" id="GO:0003677">
    <property type="term" value="F:DNA binding"/>
    <property type="evidence" value="ECO:0007669"/>
    <property type="project" value="UniProtKB-KW"/>
</dbReference>